<gene>
    <name evidence="1" type="ORF">O9A_00207</name>
</gene>
<accession>A0A067WJA6</accession>
<evidence type="ECO:0000313" key="1">
    <source>
        <dbReference type="EMBL" id="KEC55982.1"/>
    </source>
</evidence>
<proteinExistence type="predicted"/>
<dbReference type="EMBL" id="AHPL01000003">
    <property type="protein sequence ID" value="KEC55982.1"/>
    <property type="molecule type" value="Genomic_DNA"/>
</dbReference>
<dbReference type="Proteomes" id="UP000027015">
    <property type="component" value="Unassembled WGS sequence"/>
</dbReference>
<protein>
    <submittedName>
        <fullName evidence="1">Uncharacterized protein</fullName>
    </submittedName>
</protein>
<evidence type="ECO:0000313" key="2">
    <source>
        <dbReference type="Proteomes" id="UP000027015"/>
    </source>
</evidence>
<organism evidence="1 2">
    <name type="scientific">Bartonella koehlerae C-29</name>
    <dbReference type="NCBI Taxonomy" id="1134510"/>
    <lineage>
        <taxon>Bacteria</taxon>
        <taxon>Pseudomonadati</taxon>
        <taxon>Pseudomonadota</taxon>
        <taxon>Alphaproteobacteria</taxon>
        <taxon>Hyphomicrobiales</taxon>
        <taxon>Bartonellaceae</taxon>
        <taxon>Bartonella</taxon>
    </lineage>
</organism>
<dbReference type="STRING" id="1134510.O9A_00207"/>
<keyword evidence="2" id="KW-1185">Reference proteome</keyword>
<dbReference type="AlphaFoldDB" id="A0A067WJA6"/>
<reference evidence="1 2" key="1">
    <citation type="submission" date="2012-04" db="EMBL/GenBank/DDBJ databases">
        <title>The Genome Sequence of Bartonella koehlerae C-29.</title>
        <authorList>
            <consortium name="The Broad Institute Genome Sequencing Platform"/>
            <consortium name="The Broad Institute Genome Sequencing Center for Infectious Disease"/>
            <person name="Feldgarden M."/>
            <person name="Kirby J."/>
            <person name="Kosoy M."/>
            <person name="Birtles R."/>
            <person name="Probert W.S."/>
            <person name="Chiaraviglio L."/>
            <person name="Walker B."/>
            <person name="Young S.K."/>
            <person name="Zeng Q."/>
            <person name="Gargeya S."/>
            <person name="Fitzgerald M."/>
            <person name="Haas B."/>
            <person name="Abouelleil A."/>
            <person name="Alvarado L."/>
            <person name="Arachchi H.M."/>
            <person name="Berlin A.M."/>
            <person name="Chapman S.B."/>
            <person name="Goldberg J."/>
            <person name="Griggs A."/>
            <person name="Gujja S."/>
            <person name="Hansen M."/>
            <person name="Howarth C."/>
            <person name="Imamovic A."/>
            <person name="Larimer J."/>
            <person name="McCowen C."/>
            <person name="Montmayeur A."/>
            <person name="Murphy C."/>
            <person name="Neiman D."/>
            <person name="Pearson M."/>
            <person name="Priest M."/>
            <person name="Roberts A."/>
            <person name="Saif S."/>
            <person name="Shea T."/>
            <person name="Sisk P."/>
            <person name="Sykes S."/>
            <person name="Wortman J."/>
            <person name="Nusbaum C."/>
            <person name="Birren B."/>
        </authorList>
    </citation>
    <scope>NUCLEOTIDE SEQUENCE [LARGE SCALE GENOMIC DNA]</scope>
    <source>
        <strain evidence="1 2">C-29</strain>
    </source>
</reference>
<sequence>MFTDMAKAKTAGFKAPTISSRLMKKFGRVAYTTYHDAKIKLFSQDIAELAAELYGKLQELIQNIHDMKEVELTWLTSKVTFKRSN</sequence>
<dbReference type="HOGENOM" id="CLU_181302_0_0_5"/>
<comment type="caution">
    <text evidence="1">The sequence shown here is derived from an EMBL/GenBank/DDBJ whole genome shotgun (WGS) entry which is preliminary data.</text>
</comment>
<name>A0A067WJA6_9HYPH</name>
<dbReference type="PATRIC" id="fig|1134510.3.peg.267"/>